<sequence>MKKIILFISLIFISFNSYSQKDPKQMDREIAKYLFDKGFERDEIRATIVLVREMSKEIFEKKKLSKKTKKKIKSHSFSDEQVQILKSLSQKMSKIIGSNQKKDETKNNLSSRANGRNFSGGQRQGPPRGGQRFGPPSNRQGNAGAQTPNPVFAKLMQYVREQGVSRENIRDVMGSIQTIGQEYRSAADRSSFKPSDDTVKNLSDAGLSDESILIIVEIIKVLQ</sequence>
<proteinExistence type="predicted"/>
<dbReference type="AlphaFoldDB" id="A0A382KEY4"/>
<evidence type="ECO:0000313" key="2">
    <source>
        <dbReference type="EMBL" id="SVC22769.1"/>
    </source>
</evidence>
<feature type="region of interest" description="Disordered" evidence="1">
    <location>
        <begin position="96"/>
        <end position="148"/>
    </location>
</feature>
<protein>
    <submittedName>
        <fullName evidence="2">Uncharacterized protein</fullName>
    </submittedName>
</protein>
<feature type="compositionally biased region" description="Polar residues" evidence="1">
    <location>
        <begin position="137"/>
        <end position="148"/>
    </location>
</feature>
<name>A0A382KEY4_9ZZZZ</name>
<reference evidence="2" key="1">
    <citation type="submission" date="2018-05" db="EMBL/GenBank/DDBJ databases">
        <authorList>
            <person name="Lanie J.A."/>
            <person name="Ng W.-L."/>
            <person name="Kazmierczak K.M."/>
            <person name="Andrzejewski T.M."/>
            <person name="Davidsen T.M."/>
            <person name="Wayne K.J."/>
            <person name="Tettelin H."/>
            <person name="Glass J.I."/>
            <person name="Rusch D."/>
            <person name="Podicherti R."/>
            <person name="Tsui H.-C.T."/>
            <person name="Winkler M.E."/>
        </authorList>
    </citation>
    <scope>NUCLEOTIDE SEQUENCE</scope>
</reference>
<gene>
    <name evidence="2" type="ORF">METZ01_LOCUS275623</name>
</gene>
<accession>A0A382KEY4</accession>
<feature type="compositionally biased region" description="Polar residues" evidence="1">
    <location>
        <begin position="107"/>
        <end position="119"/>
    </location>
</feature>
<dbReference type="EMBL" id="UINC01080121">
    <property type="protein sequence ID" value="SVC22769.1"/>
    <property type="molecule type" value="Genomic_DNA"/>
</dbReference>
<organism evidence="2">
    <name type="scientific">marine metagenome</name>
    <dbReference type="NCBI Taxonomy" id="408172"/>
    <lineage>
        <taxon>unclassified sequences</taxon>
        <taxon>metagenomes</taxon>
        <taxon>ecological metagenomes</taxon>
    </lineage>
</organism>
<evidence type="ECO:0000256" key="1">
    <source>
        <dbReference type="SAM" id="MobiDB-lite"/>
    </source>
</evidence>